<organism evidence="12 13">
    <name type="scientific">Serratia plymuthica</name>
    <dbReference type="NCBI Taxonomy" id="82996"/>
    <lineage>
        <taxon>Bacteria</taxon>
        <taxon>Pseudomonadati</taxon>
        <taxon>Pseudomonadota</taxon>
        <taxon>Gammaproteobacteria</taxon>
        <taxon>Enterobacterales</taxon>
        <taxon>Yersiniaceae</taxon>
        <taxon>Serratia</taxon>
    </lineage>
</organism>
<protein>
    <recommendedName>
        <fullName evidence="3 10">Isopentenyl-diphosphate Delta-isomerase</fullName>
        <shortName evidence="10">IPP isomerase</shortName>
        <ecNumber evidence="3 10">5.3.3.2</ecNumber>
    </recommendedName>
    <alternativeName>
        <fullName evidence="10">IPP:DMAPP isomerase</fullName>
    </alternativeName>
    <alternativeName>
        <fullName evidence="10">Isopentenyl pyrophosphate isomerase</fullName>
    </alternativeName>
</protein>
<keyword evidence="8 10" id="KW-0414">Isoprene biosynthesis</keyword>
<dbReference type="PROSITE" id="PS51462">
    <property type="entry name" value="NUDIX"/>
    <property type="match status" value="1"/>
</dbReference>
<comment type="cofactor">
    <cofactor evidence="10">
        <name>Mn(2+)</name>
        <dbReference type="ChEBI" id="CHEBI:29035"/>
    </cofactor>
    <text evidence="10">Binds 1 Mn(2+) ion per subunit.</text>
</comment>
<accession>A0A7T2SSX2</accession>
<feature type="binding site" evidence="10">
    <location>
        <position position="85"/>
    </location>
    <ligand>
        <name>Mg(2+)</name>
        <dbReference type="ChEBI" id="CHEBI:18420"/>
    </ligand>
</feature>
<dbReference type="EC" id="5.3.3.2" evidence="3 10"/>
<evidence type="ECO:0000313" key="12">
    <source>
        <dbReference type="EMBL" id="QPS21036.1"/>
    </source>
</evidence>
<dbReference type="PIRSF" id="PIRSF018427">
    <property type="entry name" value="Isopntndiph_ism"/>
    <property type="match status" value="1"/>
</dbReference>
<dbReference type="HAMAP" id="MF_00202">
    <property type="entry name" value="Idi"/>
    <property type="match status" value="1"/>
</dbReference>
<dbReference type="EMBL" id="CP065673">
    <property type="protein sequence ID" value="QPS21036.1"/>
    <property type="molecule type" value="Genomic_DNA"/>
</dbReference>
<feature type="active site" evidence="10">
    <location>
        <position position="65"/>
    </location>
</feature>
<dbReference type="Proteomes" id="UP000594967">
    <property type="component" value="Chromosome"/>
</dbReference>
<evidence type="ECO:0000259" key="11">
    <source>
        <dbReference type="PROSITE" id="PS51462"/>
    </source>
</evidence>
<feature type="binding site" evidence="10">
    <location>
        <position position="110"/>
    </location>
    <ligand>
        <name>Mn(2+)</name>
        <dbReference type="ChEBI" id="CHEBI:29035"/>
    </ligand>
</feature>
<comment type="subunit">
    <text evidence="10">Homodimer.</text>
</comment>
<evidence type="ECO:0000256" key="7">
    <source>
        <dbReference type="ARBA" id="ARBA00023211"/>
    </source>
</evidence>
<evidence type="ECO:0000313" key="13">
    <source>
        <dbReference type="Proteomes" id="UP000594967"/>
    </source>
</evidence>
<comment type="similarity">
    <text evidence="2 10">Belongs to the IPP isomerase type 1 family.</text>
</comment>
<dbReference type="InterPro" id="IPR011876">
    <property type="entry name" value="IsopentenylPP_isomerase_typ1"/>
</dbReference>
<evidence type="ECO:0000256" key="1">
    <source>
        <dbReference type="ARBA" id="ARBA00004826"/>
    </source>
</evidence>
<evidence type="ECO:0000256" key="2">
    <source>
        <dbReference type="ARBA" id="ARBA00007579"/>
    </source>
</evidence>
<comment type="subcellular location">
    <subcellularLocation>
        <location evidence="10">Cytoplasm</location>
    </subcellularLocation>
</comment>
<keyword evidence="4 10" id="KW-0963">Cytoplasm</keyword>
<evidence type="ECO:0000256" key="6">
    <source>
        <dbReference type="ARBA" id="ARBA00022842"/>
    </source>
</evidence>
<feature type="domain" description="Nudix hydrolase" evidence="11">
    <location>
        <begin position="28"/>
        <end position="160"/>
    </location>
</feature>
<reference evidence="12 13" key="1">
    <citation type="submission" date="2020-12" db="EMBL/GenBank/DDBJ databases">
        <title>FDA dAtabase for Regulatory Grade micrObial Sequences (FDA-ARGOS): Supporting development and validation of Infectious Disease Dx tests.</title>
        <authorList>
            <person name="Sproer C."/>
            <person name="Gronow S."/>
            <person name="Severitt S."/>
            <person name="Schroder I."/>
            <person name="Tallon L."/>
            <person name="Sadzewicz L."/>
            <person name="Zhao X."/>
            <person name="Boylan J."/>
            <person name="Ott S."/>
            <person name="Bowen H."/>
            <person name="Vavikolanu K."/>
            <person name="Mehta A."/>
            <person name="Aluvathingal J."/>
            <person name="Nadendla S."/>
            <person name="Lowell S."/>
            <person name="Myers T."/>
            <person name="Yan Y."/>
            <person name="Sichtig H."/>
        </authorList>
    </citation>
    <scope>NUCLEOTIDE SEQUENCE [LARGE SCALE GENOMIC DNA]</scope>
    <source>
        <strain evidence="12 13">FDAARGOS_907</strain>
    </source>
</reference>
<feature type="binding site" evidence="10">
    <location>
        <position position="112"/>
    </location>
    <ligand>
        <name>Mn(2+)</name>
        <dbReference type="ChEBI" id="CHEBI:29035"/>
    </ligand>
</feature>
<dbReference type="Gene3D" id="3.90.79.10">
    <property type="entry name" value="Nucleoside Triphosphate Pyrophosphohydrolase"/>
    <property type="match status" value="1"/>
</dbReference>
<keyword evidence="5 10" id="KW-0479">Metal-binding</keyword>
<comment type="cofactor">
    <cofactor evidence="10">
        <name>Mg(2+)</name>
        <dbReference type="ChEBI" id="CHEBI:18420"/>
    </cofactor>
    <text evidence="10">Binds 1 Mg(2+) ion per subunit. The magnesium ion binds only when substrate is bound.</text>
</comment>
<dbReference type="PANTHER" id="PTHR10885:SF0">
    <property type="entry name" value="ISOPENTENYL-DIPHOSPHATE DELTA-ISOMERASE"/>
    <property type="match status" value="1"/>
</dbReference>
<name>A0A7T2SSX2_SERPL</name>
<dbReference type="RefSeq" id="WP_062870694.1">
    <property type="nucleotide sequence ID" value="NZ_CAMITG010000002.1"/>
</dbReference>
<dbReference type="InterPro" id="IPR015797">
    <property type="entry name" value="NUDIX_hydrolase-like_dom_sf"/>
</dbReference>
<dbReference type="PANTHER" id="PTHR10885">
    <property type="entry name" value="ISOPENTENYL-DIPHOSPHATE DELTA-ISOMERASE"/>
    <property type="match status" value="1"/>
</dbReference>
<gene>
    <name evidence="10 12" type="primary">idi</name>
    <name evidence="12" type="ORF">I6G64_00955</name>
</gene>
<feature type="binding site" evidence="10">
    <location>
        <position position="30"/>
    </location>
    <ligand>
        <name>Mn(2+)</name>
        <dbReference type="ChEBI" id="CHEBI:29035"/>
    </ligand>
</feature>
<evidence type="ECO:0000256" key="3">
    <source>
        <dbReference type="ARBA" id="ARBA00012057"/>
    </source>
</evidence>
<keyword evidence="13" id="KW-1185">Reference proteome</keyword>
<dbReference type="NCBIfam" id="TIGR02150">
    <property type="entry name" value="IPP_isom_1"/>
    <property type="match status" value="1"/>
</dbReference>
<keyword evidence="6 10" id="KW-0460">Magnesium</keyword>
<feature type="active site" evidence="10">
    <location>
        <position position="112"/>
    </location>
</feature>
<sequence length="179" mass="20938">MEEMLILVDDKDNPIRSEGKLSVHQQGLLHRAFSIFIFDNKGRWLLQQRAFSKYHSAGLWTNSCCGHPRWGEATDAAAQRRLQEEMGFCTPLKKVSSFTYHAEVPGNLTEYEFDHIYVGLFEGEPDINPDEVENSRWIDVIPLLHEVELHPEKFTTWFRLIIKSFDTNEITRWEKLASR</sequence>
<evidence type="ECO:0000256" key="5">
    <source>
        <dbReference type="ARBA" id="ARBA00022723"/>
    </source>
</evidence>
<dbReference type="InterPro" id="IPR056375">
    <property type="entry name" value="Idi_bact"/>
</dbReference>
<evidence type="ECO:0000256" key="9">
    <source>
        <dbReference type="ARBA" id="ARBA00023235"/>
    </source>
</evidence>
<keyword evidence="9 10" id="KW-0413">Isomerase</keyword>
<feature type="binding site" evidence="10">
    <location>
        <position position="24"/>
    </location>
    <ligand>
        <name>Mn(2+)</name>
        <dbReference type="ChEBI" id="CHEBI:29035"/>
    </ligand>
</feature>
<dbReference type="NCBIfam" id="NF002995">
    <property type="entry name" value="PRK03759.1"/>
    <property type="match status" value="1"/>
</dbReference>
<comment type="function">
    <text evidence="10">Catalyzes the 1,3-allylic rearrangement of the homoallylic substrate isopentenyl (IPP) to its highly electrophilic allylic isomer, dimethylallyl diphosphate (DMAPP).</text>
</comment>
<dbReference type="InterPro" id="IPR000086">
    <property type="entry name" value="NUDIX_hydrolase_dom"/>
</dbReference>
<dbReference type="Pfam" id="PF00293">
    <property type="entry name" value="NUDIX"/>
    <property type="match status" value="1"/>
</dbReference>
<comment type="catalytic activity">
    <reaction evidence="10">
        <text>isopentenyl diphosphate = dimethylallyl diphosphate</text>
        <dbReference type="Rhea" id="RHEA:23284"/>
        <dbReference type="ChEBI" id="CHEBI:57623"/>
        <dbReference type="ChEBI" id="CHEBI:128769"/>
        <dbReference type="EC" id="5.3.3.2"/>
    </reaction>
</comment>
<proteinExistence type="inferred from homology"/>
<dbReference type="SUPFAM" id="SSF55811">
    <property type="entry name" value="Nudix"/>
    <property type="match status" value="1"/>
</dbReference>
<feature type="binding site" evidence="10">
    <location>
        <position position="67"/>
    </location>
    <ligand>
        <name>Mn(2+)</name>
        <dbReference type="ChEBI" id="CHEBI:29035"/>
    </ligand>
</feature>
<evidence type="ECO:0000256" key="8">
    <source>
        <dbReference type="ARBA" id="ARBA00023229"/>
    </source>
</evidence>
<evidence type="ECO:0000256" key="4">
    <source>
        <dbReference type="ARBA" id="ARBA00022490"/>
    </source>
</evidence>
<keyword evidence="7 10" id="KW-0464">Manganese</keyword>
<dbReference type="CDD" id="cd02885">
    <property type="entry name" value="NUDIX_IPP_Isomerase"/>
    <property type="match status" value="1"/>
</dbReference>
<comment type="pathway">
    <text evidence="1 10">Isoprenoid biosynthesis; dimethylallyl diphosphate biosynthesis; dimethylallyl diphosphate from isopentenyl diphosphate: step 1/1.</text>
</comment>
<evidence type="ECO:0000256" key="10">
    <source>
        <dbReference type="HAMAP-Rule" id="MF_00202"/>
    </source>
</evidence>
<dbReference type="GO" id="GO:0004452">
    <property type="term" value="F:isopentenyl-diphosphate delta-isomerase activity"/>
    <property type="evidence" value="ECO:0007669"/>
    <property type="project" value="UniProtKB-EC"/>
</dbReference>